<evidence type="ECO:0000256" key="4">
    <source>
        <dbReference type="ARBA" id="ARBA00022448"/>
    </source>
</evidence>
<accession>A0A0S4IRC0</accession>
<evidence type="ECO:0000256" key="5">
    <source>
        <dbReference type="ARBA" id="ARBA00022927"/>
    </source>
</evidence>
<dbReference type="PANTHER" id="PTHR21311:SF0">
    <property type="entry name" value="CONSERVED OLIGOMERIC GOLGI COMPLEX SUBUNIT 8"/>
    <property type="match status" value="1"/>
</dbReference>
<keyword evidence="7" id="KW-0472">Membrane</keyword>
<organism evidence="10 11">
    <name type="scientific">Bodo saltans</name>
    <name type="common">Flagellated protozoan</name>
    <dbReference type="NCBI Taxonomy" id="75058"/>
    <lineage>
        <taxon>Eukaryota</taxon>
        <taxon>Discoba</taxon>
        <taxon>Euglenozoa</taxon>
        <taxon>Kinetoplastea</taxon>
        <taxon>Metakinetoplastina</taxon>
        <taxon>Eubodonida</taxon>
        <taxon>Bodonidae</taxon>
        <taxon>Bodo</taxon>
    </lineage>
</organism>
<dbReference type="GO" id="GO:0017119">
    <property type="term" value="C:Golgi transport complex"/>
    <property type="evidence" value="ECO:0007669"/>
    <property type="project" value="InterPro"/>
</dbReference>
<keyword evidence="11" id="KW-1185">Reference proteome</keyword>
<dbReference type="Pfam" id="PF04124">
    <property type="entry name" value="Dor1"/>
    <property type="match status" value="1"/>
</dbReference>
<name>A0A0S4IRC0_BODSA</name>
<dbReference type="OMA" id="QRCIHGV"/>
<gene>
    <name evidence="10" type="ORF">BSAL_04445</name>
</gene>
<feature type="compositionally biased region" description="Low complexity" evidence="9">
    <location>
        <begin position="479"/>
        <end position="496"/>
    </location>
</feature>
<dbReference type="PROSITE" id="PS51257">
    <property type="entry name" value="PROKAR_LIPOPROTEIN"/>
    <property type="match status" value="1"/>
</dbReference>
<dbReference type="VEuPathDB" id="TriTrypDB:BSAL_04445"/>
<dbReference type="GO" id="GO:0006891">
    <property type="term" value="P:intra-Golgi vesicle-mediated transport"/>
    <property type="evidence" value="ECO:0007669"/>
    <property type="project" value="TreeGrafter"/>
</dbReference>
<sequence length="496" mass="54230">MSVVKGEEARVQAELVNAAVAHNGVFSSCIDLNRVNASRWQQSAKDAADLSTTLEDLHKTTTELVQEGQVWRQARSVATAAVSNHQKMVEILEIPQTLDVCLRAEMFHEALLILDFSKNLLSQRGTRDSLSLLDQLEENVGKTLHAALLTVVVPRLSQHLPLNTAVKLISFLRRLHTNDDVLTQLFLDCKTSFLDQCLQEASTLSHTPYAFLSKLLNVYKVHVAEAVHQFKACFSSAELPRLASWCNERADVFLAAFDGRLQLVTNGAEVASLTDQTANVCAASVKVGTDIGPLLMERICQRGFQLFSAQIQGASSAFRAAMQSISWKLPAGGSSQLQRVDAEVSPSAGPPPAPLVLLQFLPLAYAMNGILSAFNEIRRCAASAIAWPCLEELGVFLRVIITDVQRVHSASLLMEAHEQESLKRFRKALTDEFLPHVWTCAKRVFPSKEALLSELELVVESEVRSLRDVAPHAAPPHPHTASEATVAAAASPPVAE</sequence>
<dbReference type="OrthoDB" id="1661054at2759"/>
<evidence type="ECO:0000256" key="3">
    <source>
        <dbReference type="ARBA" id="ARBA00020983"/>
    </source>
</evidence>
<evidence type="ECO:0000256" key="2">
    <source>
        <dbReference type="ARBA" id="ARBA00006419"/>
    </source>
</evidence>
<dbReference type="GO" id="GO:0015031">
    <property type="term" value="P:protein transport"/>
    <property type="evidence" value="ECO:0007669"/>
    <property type="project" value="UniProtKB-KW"/>
</dbReference>
<evidence type="ECO:0000313" key="11">
    <source>
        <dbReference type="Proteomes" id="UP000051952"/>
    </source>
</evidence>
<dbReference type="GO" id="GO:0000139">
    <property type="term" value="C:Golgi membrane"/>
    <property type="evidence" value="ECO:0007669"/>
    <property type="project" value="UniProtKB-SubCell"/>
</dbReference>
<dbReference type="Proteomes" id="UP000051952">
    <property type="component" value="Unassembled WGS sequence"/>
</dbReference>
<keyword evidence="6" id="KW-0333">Golgi apparatus</keyword>
<feature type="region of interest" description="Disordered" evidence="9">
    <location>
        <begin position="470"/>
        <end position="496"/>
    </location>
</feature>
<keyword evidence="5" id="KW-0653">Protein transport</keyword>
<reference evidence="11" key="1">
    <citation type="submission" date="2015-09" db="EMBL/GenBank/DDBJ databases">
        <authorList>
            <consortium name="Pathogen Informatics"/>
        </authorList>
    </citation>
    <scope>NUCLEOTIDE SEQUENCE [LARGE SCALE GENOMIC DNA]</scope>
    <source>
        <strain evidence="11">Lake Konstanz</strain>
    </source>
</reference>
<dbReference type="InterPro" id="IPR007255">
    <property type="entry name" value="COG8"/>
</dbReference>
<comment type="similarity">
    <text evidence="2">Belongs to the COG8 family.</text>
</comment>
<evidence type="ECO:0000256" key="7">
    <source>
        <dbReference type="ARBA" id="ARBA00023136"/>
    </source>
</evidence>
<evidence type="ECO:0000256" key="8">
    <source>
        <dbReference type="ARBA" id="ARBA00031347"/>
    </source>
</evidence>
<comment type="subcellular location">
    <subcellularLocation>
        <location evidence="1">Golgi apparatus membrane</location>
        <topology evidence="1">Peripheral membrane protein</topology>
    </subcellularLocation>
</comment>
<dbReference type="AlphaFoldDB" id="A0A0S4IRC0"/>
<evidence type="ECO:0000313" key="10">
    <source>
        <dbReference type="EMBL" id="CUG01431.1"/>
    </source>
</evidence>
<proteinExistence type="inferred from homology"/>
<dbReference type="InterPro" id="IPR016159">
    <property type="entry name" value="Cullin_repeat-like_dom_sf"/>
</dbReference>
<keyword evidence="4" id="KW-0813">Transport</keyword>
<dbReference type="SUPFAM" id="SSF74788">
    <property type="entry name" value="Cullin repeat-like"/>
    <property type="match status" value="1"/>
</dbReference>
<dbReference type="PANTHER" id="PTHR21311">
    <property type="entry name" value="CONSERVED OLIGOMERIC GOLGI COMPLEX COMPONENT 8"/>
    <property type="match status" value="1"/>
</dbReference>
<protein>
    <recommendedName>
        <fullName evidence="3">Conserved oligomeric Golgi complex subunit 8</fullName>
    </recommendedName>
    <alternativeName>
        <fullName evidence="8">Component of oligomeric Golgi complex 8</fullName>
    </alternativeName>
</protein>
<evidence type="ECO:0000256" key="9">
    <source>
        <dbReference type="SAM" id="MobiDB-lite"/>
    </source>
</evidence>
<dbReference type="EMBL" id="CYKH01000493">
    <property type="protein sequence ID" value="CUG01431.1"/>
    <property type="molecule type" value="Genomic_DNA"/>
</dbReference>
<evidence type="ECO:0000256" key="1">
    <source>
        <dbReference type="ARBA" id="ARBA00004395"/>
    </source>
</evidence>
<evidence type="ECO:0000256" key="6">
    <source>
        <dbReference type="ARBA" id="ARBA00023034"/>
    </source>
</evidence>